<evidence type="ECO:0000313" key="1">
    <source>
        <dbReference type="EMBL" id="QJA48336.1"/>
    </source>
</evidence>
<dbReference type="EMBL" id="MT144080">
    <property type="protein sequence ID" value="QJA48336.1"/>
    <property type="molecule type" value="Genomic_DNA"/>
</dbReference>
<proteinExistence type="predicted"/>
<dbReference type="AlphaFoldDB" id="A0A6H1ZK81"/>
<name>A0A6H1ZK81_9ZZZZ</name>
<evidence type="ECO:0000313" key="2">
    <source>
        <dbReference type="EMBL" id="QJH96247.1"/>
    </source>
</evidence>
<protein>
    <submittedName>
        <fullName evidence="1">Uncharacterized protein</fullName>
    </submittedName>
</protein>
<reference evidence="1" key="1">
    <citation type="submission" date="2020-03" db="EMBL/GenBank/DDBJ databases">
        <title>The deep terrestrial virosphere.</title>
        <authorList>
            <person name="Holmfeldt K."/>
            <person name="Nilsson E."/>
            <person name="Simone D."/>
            <person name="Lopez-Fernandez M."/>
            <person name="Wu X."/>
            <person name="de Brujin I."/>
            <person name="Lundin D."/>
            <person name="Andersson A."/>
            <person name="Bertilsson S."/>
            <person name="Dopson M."/>
        </authorList>
    </citation>
    <scope>NUCLEOTIDE SEQUENCE</scope>
    <source>
        <strain evidence="1">TM448A00917</strain>
        <strain evidence="2">TM448B00673</strain>
    </source>
</reference>
<accession>A0A6H1ZK81</accession>
<gene>
    <name evidence="1" type="ORF">TM448A00917_0006</name>
    <name evidence="2" type="ORF">TM448B00673_0018</name>
</gene>
<dbReference type="EMBL" id="MT144644">
    <property type="protein sequence ID" value="QJH96247.1"/>
    <property type="molecule type" value="Genomic_DNA"/>
</dbReference>
<sequence length="246" mass="27860">MINQFKIYIQDSNDVYVDFTDRLSSNNKLVDIGAVSHKTETGVGTAFTSSIANLVLNNSDGFWDDPDKWSSLKTINNTTAVFNKSKKEREISLQNRKCKIKTETLEKDGTVKEETIGVFFISNYSTDNVSGTASITLVSLSHPLKKISAEWARHGKNWYENMDIVYLMKELLKNRFADDDNLLPISFTFPNSLIIPTFNGNRVLSSYGRPPERVTGTQYVETIYYGYSNGYSTGFLGLKLKLQREI</sequence>
<organism evidence="1">
    <name type="scientific">viral metagenome</name>
    <dbReference type="NCBI Taxonomy" id="1070528"/>
    <lineage>
        <taxon>unclassified sequences</taxon>
        <taxon>metagenomes</taxon>
        <taxon>organismal metagenomes</taxon>
    </lineage>
</organism>